<dbReference type="InterPro" id="IPR036875">
    <property type="entry name" value="Znf_CCHC_sf"/>
</dbReference>
<proteinExistence type="predicted"/>
<gene>
    <name evidence="4" type="ORF">Tci_047158</name>
</gene>
<dbReference type="EMBL" id="BKCJ010007033">
    <property type="protein sequence ID" value="GEU75180.1"/>
    <property type="molecule type" value="Genomic_DNA"/>
</dbReference>
<evidence type="ECO:0000256" key="3">
    <source>
        <dbReference type="SAM" id="Phobius"/>
    </source>
</evidence>
<organism evidence="4">
    <name type="scientific">Tanacetum cinerariifolium</name>
    <name type="common">Dalmatian daisy</name>
    <name type="synonym">Chrysanthemum cinerariifolium</name>
    <dbReference type="NCBI Taxonomy" id="118510"/>
    <lineage>
        <taxon>Eukaryota</taxon>
        <taxon>Viridiplantae</taxon>
        <taxon>Streptophyta</taxon>
        <taxon>Embryophyta</taxon>
        <taxon>Tracheophyta</taxon>
        <taxon>Spermatophyta</taxon>
        <taxon>Magnoliopsida</taxon>
        <taxon>eudicotyledons</taxon>
        <taxon>Gunneridae</taxon>
        <taxon>Pentapetalae</taxon>
        <taxon>asterids</taxon>
        <taxon>campanulids</taxon>
        <taxon>Asterales</taxon>
        <taxon>Asteraceae</taxon>
        <taxon>Asteroideae</taxon>
        <taxon>Anthemideae</taxon>
        <taxon>Anthemidinae</taxon>
        <taxon>Tanacetum</taxon>
    </lineage>
</organism>
<dbReference type="Gene3D" id="4.10.60.10">
    <property type="entry name" value="Zinc finger, CCHC-type"/>
    <property type="match status" value="1"/>
</dbReference>
<protein>
    <submittedName>
        <fullName evidence="4">Uncharacterized protein</fullName>
    </submittedName>
</protein>
<keyword evidence="3" id="KW-0472">Membrane</keyword>
<feature type="compositionally biased region" description="Polar residues" evidence="2">
    <location>
        <begin position="360"/>
        <end position="369"/>
    </location>
</feature>
<evidence type="ECO:0000256" key="1">
    <source>
        <dbReference type="SAM" id="Coils"/>
    </source>
</evidence>
<keyword evidence="1" id="KW-0175">Coiled coil</keyword>
<feature type="transmembrane region" description="Helical" evidence="3">
    <location>
        <begin position="916"/>
        <end position="938"/>
    </location>
</feature>
<keyword evidence="3" id="KW-0812">Transmembrane</keyword>
<dbReference type="GO" id="GO:0003676">
    <property type="term" value="F:nucleic acid binding"/>
    <property type="evidence" value="ECO:0007669"/>
    <property type="project" value="InterPro"/>
</dbReference>
<feature type="coiled-coil region" evidence="1">
    <location>
        <begin position="644"/>
        <end position="671"/>
    </location>
</feature>
<evidence type="ECO:0000256" key="2">
    <source>
        <dbReference type="SAM" id="MobiDB-lite"/>
    </source>
</evidence>
<evidence type="ECO:0000313" key="4">
    <source>
        <dbReference type="EMBL" id="GEU75180.1"/>
    </source>
</evidence>
<keyword evidence="3" id="KW-1133">Transmembrane helix</keyword>
<feature type="coiled-coil region" evidence="1">
    <location>
        <begin position="700"/>
        <end position="734"/>
    </location>
</feature>
<reference evidence="4" key="1">
    <citation type="journal article" date="2019" name="Sci. Rep.">
        <title>Draft genome of Tanacetum cinerariifolium, the natural source of mosquito coil.</title>
        <authorList>
            <person name="Yamashiro T."/>
            <person name="Shiraishi A."/>
            <person name="Satake H."/>
            <person name="Nakayama K."/>
        </authorList>
    </citation>
    <scope>NUCLEOTIDE SEQUENCE</scope>
</reference>
<dbReference type="SUPFAM" id="SSF57756">
    <property type="entry name" value="Retrovirus zinc finger-like domains"/>
    <property type="match status" value="1"/>
</dbReference>
<feature type="region of interest" description="Disordered" evidence="2">
    <location>
        <begin position="358"/>
        <end position="379"/>
    </location>
</feature>
<name>A0A6L2MN86_TANCI</name>
<accession>A0A6L2MN86</accession>
<comment type="caution">
    <text evidence="4">The sequence shown here is derived from an EMBL/GenBank/DDBJ whole genome shotgun (WGS) entry which is preliminary data.</text>
</comment>
<sequence>MMASLFEDINSVSSDTRSLMLDRADFESWQQHIHLYCKGKENGENILQSIDEGLFKMGKFRETLADNAQGPEQDRVFKDLTSEEKDRQNKVQGNNAKRAVTAGNGGVQSRVGDANHGQENGVLLDEDQLLFIAGGQDNTFDDDADEPLIQDLALNVEQTMLMTNLSSVDLIYDNAGPSYDPNILSEYVKNNAEQVVQSNVPSVPNVKTNHAPAVMHESKDTLESAEITRKRMLAKMKSQQIFWSSILKPISKMTVYLPNTTAKLIPKVLPTKSCSKHMTGNRSWLKNVMKKSIKTVRFGNGHFGAIMGYGDYVIGELVILYRTPCPIKGVLRIQQYLQNEHYALWEVIEFGDSYEAPQEESGTSLASETSAKKKERTTVLTTEDIQKRRNDGDILKTFGGNEATKKTKKNQYGNFKAEGSKTLEQTFNRLQAIRNRGDLDTMSLDDLYNHLKVYEPEVQKKSKSNSQNMAFISSAKKGSGKGEVNTTSIPTASAYVSPASADVAAASISHDPWNMALLSMRADIFWKKTGKKITIRGTDVAGFDKSKVKCFNWHKMGHFARECRAPRSQDRGRREIYKQGSKEEELAPKALIAIDRVGWDWSYMANEEENHALVADDEAPIEIALMSKSSSSFENEVFDDSLCSKSCKKNIDSLNTKITNLNEALSDSKTNLYHYKLALSLVEARLVEFKTQEIKFCEKIRGLEFDVKNKNTKIERLTNELEQIKKEKKGLDSKLMGFESASKDLDTLLGSQRSNKHKEGLGYNDIGTVVALGGGKITGKGIIKTIKLEFENVYFMKDHKCLFSVSQICDNKNSVLFTDSEYIVLGRDFKLKDDTNVLLRTPRQHNLYSLDLNNIVPHKDLTCLVVKAFADESMLWHRRLGKAASVILQTKLVNSVSKPIHTLHMDLFGPTSVSSLVGISLYVTTLTELPFVIIVSYARVRLDN</sequence>
<dbReference type="AlphaFoldDB" id="A0A6L2MN86"/>
<dbReference type="GO" id="GO:0008270">
    <property type="term" value="F:zinc ion binding"/>
    <property type="evidence" value="ECO:0007669"/>
    <property type="project" value="InterPro"/>
</dbReference>